<dbReference type="GO" id="GO:0004523">
    <property type="term" value="F:RNA-DNA hybrid ribonuclease activity"/>
    <property type="evidence" value="ECO:0007669"/>
    <property type="project" value="InterPro"/>
</dbReference>
<reference evidence="2" key="1">
    <citation type="journal article" date="2019" name="Environ. Microbiol.">
        <title>Fungal ecological strategies reflected in gene transcription - a case study of two litter decomposers.</title>
        <authorList>
            <person name="Barbi F."/>
            <person name="Kohler A."/>
            <person name="Barry K."/>
            <person name="Baskaran P."/>
            <person name="Daum C."/>
            <person name="Fauchery L."/>
            <person name="Ihrmark K."/>
            <person name="Kuo A."/>
            <person name="LaButti K."/>
            <person name="Lipzen A."/>
            <person name="Morin E."/>
            <person name="Grigoriev I.V."/>
            <person name="Henrissat B."/>
            <person name="Lindahl B."/>
            <person name="Martin F."/>
        </authorList>
    </citation>
    <scope>NUCLEOTIDE SEQUENCE</scope>
    <source>
        <strain evidence="2">JB14</strain>
    </source>
</reference>
<dbReference type="EMBL" id="ML769443">
    <property type="protein sequence ID" value="KAE9401738.1"/>
    <property type="molecule type" value="Genomic_DNA"/>
</dbReference>
<proteinExistence type="predicted"/>
<evidence type="ECO:0000313" key="2">
    <source>
        <dbReference type="EMBL" id="KAE9401738.1"/>
    </source>
</evidence>
<dbReference type="GO" id="GO:0003676">
    <property type="term" value="F:nucleic acid binding"/>
    <property type="evidence" value="ECO:0007669"/>
    <property type="project" value="InterPro"/>
</dbReference>
<feature type="non-terminal residue" evidence="2">
    <location>
        <position position="93"/>
    </location>
</feature>
<evidence type="ECO:0000313" key="3">
    <source>
        <dbReference type="Proteomes" id="UP000799118"/>
    </source>
</evidence>
<dbReference type="InterPro" id="IPR002156">
    <property type="entry name" value="RNaseH_domain"/>
</dbReference>
<dbReference type="Proteomes" id="UP000799118">
    <property type="component" value="Unassembled WGS sequence"/>
</dbReference>
<dbReference type="OrthoDB" id="3265515at2759"/>
<feature type="non-terminal residue" evidence="2">
    <location>
        <position position="1"/>
    </location>
</feature>
<name>A0A6A4HX13_9AGAR</name>
<dbReference type="Gene3D" id="3.30.420.10">
    <property type="entry name" value="Ribonuclease H-like superfamily/Ribonuclease H"/>
    <property type="match status" value="1"/>
</dbReference>
<organism evidence="2 3">
    <name type="scientific">Gymnopus androsaceus JB14</name>
    <dbReference type="NCBI Taxonomy" id="1447944"/>
    <lineage>
        <taxon>Eukaryota</taxon>
        <taxon>Fungi</taxon>
        <taxon>Dikarya</taxon>
        <taxon>Basidiomycota</taxon>
        <taxon>Agaricomycotina</taxon>
        <taxon>Agaricomycetes</taxon>
        <taxon>Agaricomycetidae</taxon>
        <taxon>Agaricales</taxon>
        <taxon>Marasmiineae</taxon>
        <taxon>Omphalotaceae</taxon>
        <taxon>Gymnopus</taxon>
    </lineage>
</organism>
<dbReference type="SUPFAM" id="SSF53098">
    <property type="entry name" value="Ribonuclease H-like"/>
    <property type="match status" value="1"/>
</dbReference>
<dbReference type="AlphaFoldDB" id="A0A6A4HX13"/>
<dbReference type="InterPro" id="IPR012337">
    <property type="entry name" value="RNaseH-like_sf"/>
</dbReference>
<sequence length="93" mass="10299">LSLVWVPGHRGIAGNELVDKEAKEAAQGRGSDVKDLPPFLQGEVLSASVSALKQAFQKKLTRKWGTCFQTSQRSDQFKRIDERGIKSKFLAIV</sequence>
<keyword evidence="3" id="KW-1185">Reference proteome</keyword>
<evidence type="ECO:0000259" key="1">
    <source>
        <dbReference type="PROSITE" id="PS50879"/>
    </source>
</evidence>
<dbReference type="PROSITE" id="PS50879">
    <property type="entry name" value="RNASE_H_1"/>
    <property type="match status" value="1"/>
</dbReference>
<gene>
    <name evidence="2" type="ORF">BT96DRAFT_785023</name>
</gene>
<protein>
    <recommendedName>
        <fullName evidence="1">RNase H type-1 domain-containing protein</fullName>
    </recommendedName>
</protein>
<accession>A0A6A4HX13</accession>
<feature type="domain" description="RNase H type-1" evidence="1">
    <location>
        <begin position="1"/>
        <end position="27"/>
    </location>
</feature>
<dbReference type="InterPro" id="IPR036397">
    <property type="entry name" value="RNaseH_sf"/>
</dbReference>